<reference evidence="1 2" key="1">
    <citation type="submission" date="2018-06" db="EMBL/GenBank/DDBJ databases">
        <title>Genomic Encyclopedia of Type Strains, Phase III (KMG-III): the genomes of soil and plant-associated and newly described type strains.</title>
        <authorList>
            <person name="Whitman W."/>
        </authorList>
    </citation>
    <scope>NUCLEOTIDE SEQUENCE [LARGE SCALE GENOMIC DNA]</scope>
    <source>
        <strain evidence="1 2">CECT 7646</strain>
    </source>
</reference>
<keyword evidence="2" id="KW-1185">Reference proteome</keyword>
<evidence type="ECO:0000313" key="1">
    <source>
        <dbReference type="EMBL" id="PYE77873.1"/>
    </source>
</evidence>
<evidence type="ECO:0000313" key="2">
    <source>
        <dbReference type="Proteomes" id="UP000247540"/>
    </source>
</evidence>
<protein>
    <submittedName>
        <fullName evidence="1">Uncharacterized protein</fullName>
    </submittedName>
</protein>
<accession>A0A318SGC1</accession>
<organism evidence="1 2">
    <name type="scientific">Xylophilus ampelinus</name>
    <dbReference type="NCBI Taxonomy" id="54067"/>
    <lineage>
        <taxon>Bacteria</taxon>
        <taxon>Pseudomonadati</taxon>
        <taxon>Pseudomonadota</taxon>
        <taxon>Betaproteobacteria</taxon>
        <taxon>Burkholderiales</taxon>
        <taxon>Xylophilus</taxon>
    </lineage>
</organism>
<proteinExistence type="predicted"/>
<dbReference type="RefSeq" id="WP_146228691.1">
    <property type="nucleotide sequence ID" value="NZ_JAMOFZ010000011.1"/>
</dbReference>
<comment type="caution">
    <text evidence="1">The sequence shown here is derived from an EMBL/GenBank/DDBJ whole genome shotgun (WGS) entry which is preliminary data.</text>
</comment>
<dbReference type="EMBL" id="QJTC01000011">
    <property type="protein sequence ID" value="PYE77873.1"/>
    <property type="molecule type" value="Genomic_DNA"/>
</dbReference>
<dbReference type="Proteomes" id="UP000247540">
    <property type="component" value="Unassembled WGS sequence"/>
</dbReference>
<name>A0A318SGC1_9BURK</name>
<dbReference type="AlphaFoldDB" id="A0A318SGC1"/>
<sequence length="71" mass="7477">MDVTGGSMSNLSSGQSQLTGINNQGLQMEGAQNAQAVEQILQQAMLTVIRTFAEMMGKTAKAMVDAMKGLI</sequence>
<gene>
    <name evidence="1" type="ORF">DFQ15_11117</name>
</gene>